<accession>A0ABM1APS5</accession>
<feature type="domain" description="NAC-A/B" evidence="4">
    <location>
        <begin position="26"/>
        <end position="98"/>
    </location>
</feature>
<keyword evidence="3" id="KW-0472">Membrane</keyword>
<keyword evidence="3" id="KW-1133">Transmembrane helix</keyword>
<keyword evidence="3" id="KW-0812">Transmembrane</keyword>
<keyword evidence="5" id="KW-1185">Reference proteome</keyword>
<feature type="transmembrane region" description="Helical" evidence="3">
    <location>
        <begin position="332"/>
        <end position="353"/>
    </location>
</feature>
<gene>
    <name evidence="6" type="primary">LOC101996709</name>
</gene>
<dbReference type="InterPro" id="IPR038187">
    <property type="entry name" value="NAC_A/B_dom_sf"/>
</dbReference>
<feature type="transmembrane region" description="Helical" evidence="3">
    <location>
        <begin position="278"/>
        <end position="300"/>
    </location>
</feature>
<evidence type="ECO:0000259" key="4">
    <source>
        <dbReference type="PROSITE" id="PS51151"/>
    </source>
</evidence>
<dbReference type="RefSeq" id="XP_013206000.1">
    <property type="nucleotide sequence ID" value="XM_013350546.1"/>
</dbReference>
<evidence type="ECO:0000256" key="1">
    <source>
        <dbReference type="ARBA" id="ARBA00005296"/>
    </source>
</evidence>
<dbReference type="Proteomes" id="UP000694915">
    <property type="component" value="Chromosome X"/>
</dbReference>
<dbReference type="Gene3D" id="1.20.140.150">
    <property type="match status" value="1"/>
</dbReference>
<feature type="transmembrane region" description="Helical" evidence="3">
    <location>
        <begin position="244"/>
        <end position="266"/>
    </location>
</feature>
<dbReference type="Gene3D" id="2.20.70.30">
    <property type="entry name" value="Nascent polypeptide-associated complex domain"/>
    <property type="match status" value="1"/>
</dbReference>
<evidence type="ECO:0000313" key="6">
    <source>
        <dbReference type="RefSeq" id="XP_013206000.1"/>
    </source>
</evidence>
<organism evidence="5 6">
    <name type="scientific">Microtus ochrogaster</name>
    <name type="common">Prairie vole</name>
    <dbReference type="NCBI Taxonomy" id="79684"/>
    <lineage>
        <taxon>Eukaryota</taxon>
        <taxon>Metazoa</taxon>
        <taxon>Chordata</taxon>
        <taxon>Craniata</taxon>
        <taxon>Vertebrata</taxon>
        <taxon>Euteleostomi</taxon>
        <taxon>Mammalia</taxon>
        <taxon>Eutheria</taxon>
        <taxon>Euarchontoglires</taxon>
        <taxon>Glires</taxon>
        <taxon>Rodentia</taxon>
        <taxon>Myomorpha</taxon>
        <taxon>Muroidea</taxon>
        <taxon>Cricetidae</taxon>
        <taxon>Arvicolinae</taxon>
        <taxon>Microtus</taxon>
    </lineage>
</organism>
<dbReference type="PROSITE" id="PS51151">
    <property type="entry name" value="NAC_AB"/>
    <property type="match status" value="1"/>
</dbReference>
<dbReference type="CDD" id="cd22055">
    <property type="entry name" value="NAC_BTF3"/>
    <property type="match status" value="1"/>
</dbReference>
<dbReference type="GeneID" id="101996709"/>
<dbReference type="PANTHER" id="PTHR10351">
    <property type="entry name" value="TRANSCRIPTION FACTOR BTF3 FAMILY MEMBER"/>
    <property type="match status" value="1"/>
</dbReference>
<evidence type="ECO:0000256" key="2">
    <source>
        <dbReference type="RuleBase" id="RU361272"/>
    </source>
</evidence>
<evidence type="ECO:0000256" key="3">
    <source>
        <dbReference type="SAM" id="Phobius"/>
    </source>
</evidence>
<comment type="similarity">
    <text evidence="1 2">Belongs to the NAC-beta family.</text>
</comment>
<feature type="transmembrane region" description="Helical" evidence="3">
    <location>
        <begin position="161"/>
        <end position="187"/>
    </location>
</feature>
<dbReference type="InterPro" id="IPR002715">
    <property type="entry name" value="Nas_poly-pep-assoc_cplx_dom"/>
</dbReference>
<dbReference type="InterPro" id="IPR039370">
    <property type="entry name" value="BTF3"/>
</dbReference>
<reference evidence="6" key="1">
    <citation type="submission" date="2025-08" db="UniProtKB">
        <authorList>
            <consortium name="RefSeq"/>
        </authorList>
    </citation>
    <scope>IDENTIFICATION</scope>
</reference>
<dbReference type="SMART" id="SM01407">
    <property type="entry name" value="NAC"/>
    <property type="match status" value="1"/>
</dbReference>
<sequence>MKETIMNQEKLAKLQAQVHIGGKGTARRKKRVTHRTATADDKTLQFSLKKFSGIGEVNMFTNQGTVIHFNNPKVQASLGANTFTVTGHAKTKQLTEMLPSILNQLGADSLTSLRRLAEALSKQSVDGKAPLATGEDDDDEVPDLVENFDEASKKLANAKEYLFKFSGLLCSLSALVFEIVIASSQFWRLWEFDDKLVQFVSFGLWEAYYPQEFNVSGTVTKILVHTPINSTWTISREFEYARTLIMGTVLMKPVVLIFGAIAIKIGCMKDPFIEMQLYCYKVAALVLCVSSIFTFVSVSWNHFVDHYGQTALDFPPDFPVKKEALISKHYTVVFPIGVLIAAMSLFGVTFFLFEINSLKLKSQVKAKCASIVADQEI</sequence>
<evidence type="ECO:0000313" key="5">
    <source>
        <dbReference type="Proteomes" id="UP000694915"/>
    </source>
</evidence>
<dbReference type="Pfam" id="PF01849">
    <property type="entry name" value="NAC"/>
    <property type="match status" value="1"/>
</dbReference>
<name>A0ABM1APS5_MICOH</name>
<protein>
    <recommendedName>
        <fullName evidence="2">Transcription factor BTF3</fullName>
    </recommendedName>
</protein>
<proteinExistence type="inferred from homology"/>